<sequence>MNLEAKQRLGILVRKTRSDRSLREFARLVGVAPTTIQGWENGDYIPEIDNLAKIAALAGLTLEELIAYVENREVIEPKAVDRIVHQIRKLPISEVAIIVKVGADRLASVALGS</sequence>
<dbReference type="InterPro" id="IPR001387">
    <property type="entry name" value="Cro/C1-type_HTH"/>
</dbReference>
<comment type="caution">
    <text evidence="2">The sequence shown here is derived from an EMBL/GenBank/DDBJ whole genome shotgun (WGS) entry which is preliminary data.</text>
</comment>
<evidence type="ECO:0000259" key="1">
    <source>
        <dbReference type="PROSITE" id="PS50943"/>
    </source>
</evidence>
<reference evidence="2" key="2">
    <citation type="submission" date="2022-01" db="EMBL/GenBank/DDBJ databases">
        <authorList>
            <person name="Zivanovic Y."/>
            <person name="Moreira D."/>
            <person name="Lopez-Garcia P."/>
        </authorList>
    </citation>
    <scope>NUCLEOTIDE SEQUENCE</scope>
    <source>
        <strain evidence="2">G9</strain>
    </source>
</reference>
<dbReference type="InterPro" id="IPR010982">
    <property type="entry name" value="Lambda_DNA-bd_dom_sf"/>
</dbReference>
<evidence type="ECO:0000313" key="3">
    <source>
        <dbReference type="Proteomes" id="UP001154265"/>
    </source>
</evidence>
<dbReference type="SUPFAM" id="SSF47413">
    <property type="entry name" value="lambda repressor-like DNA-binding domains"/>
    <property type="match status" value="1"/>
</dbReference>
<keyword evidence="3" id="KW-1185">Reference proteome</keyword>
<dbReference type="PROSITE" id="PS50943">
    <property type="entry name" value="HTH_CROC1"/>
    <property type="match status" value="1"/>
</dbReference>
<feature type="domain" description="HTH cro/C1-type" evidence="1">
    <location>
        <begin position="21"/>
        <end position="65"/>
    </location>
</feature>
<organism evidence="2 3">
    <name type="scientific">Candidatus Synechococcus calcipolaris G9</name>
    <dbReference type="NCBI Taxonomy" id="1497997"/>
    <lineage>
        <taxon>Bacteria</taxon>
        <taxon>Bacillati</taxon>
        <taxon>Cyanobacteriota</taxon>
        <taxon>Cyanophyceae</taxon>
        <taxon>Synechococcales</taxon>
        <taxon>Synechococcaceae</taxon>
        <taxon>Synechococcus</taxon>
    </lineage>
</organism>
<gene>
    <name evidence="2" type="ORF">L3556_06350</name>
</gene>
<dbReference type="Proteomes" id="UP001154265">
    <property type="component" value="Unassembled WGS sequence"/>
</dbReference>
<accession>A0ABT6EXM8</accession>
<dbReference type="EMBL" id="JAKKUT010000002">
    <property type="protein sequence ID" value="MDG2990556.1"/>
    <property type="molecule type" value="Genomic_DNA"/>
</dbReference>
<proteinExistence type="predicted"/>
<protein>
    <submittedName>
        <fullName evidence="2">Helix-turn-helix domain-containing protein</fullName>
    </submittedName>
</protein>
<dbReference type="RefSeq" id="WP_277866463.1">
    <property type="nucleotide sequence ID" value="NZ_JAKKUT010000002.1"/>
</dbReference>
<dbReference type="CDD" id="cd00093">
    <property type="entry name" value="HTH_XRE"/>
    <property type="match status" value="1"/>
</dbReference>
<dbReference type="SMART" id="SM00530">
    <property type="entry name" value="HTH_XRE"/>
    <property type="match status" value="1"/>
</dbReference>
<dbReference type="Gene3D" id="1.10.260.40">
    <property type="entry name" value="lambda repressor-like DNA-binding domains"/>
    <property type="match status" value="1"/>
</dbReference>
<name>A0ABT6EXM8_9SYNE</name>
<reference evidence="2" key="1">
    <citation type="journal article" date="2022" name="Genome Biol. Evol.">
        <title>A New Gene Family Diagnostic for Intracellular Biomineralization of Amorphous Ca Carbonates by Cyanobacteria.</title>
        <authorList>
            <person name="Benzerara K."/>
            <person name="Duprat E."/>
            <person name="Bitard-Feildel T."/>
            <person name="Caumes G."/>
            <person name="Cassier-Chauvat C."/>
            <person name="Chauvat F."/>
            <person name="Dezi M."/>
            <person name="Diop S.I."/>
            <person name="Gaschignard G."/>
            <person name="Gorgen S."/>
            <person name="Gugger M."/>
            <person name="Lopez-Garcia P."/>
            <person name="Millet M."/>
            <person name="Skouri-Panet F."/>
            <person name="Moreira D."/>
            <person name="Callebaut I."/>
        </authorList>
    </citation>
    <scope>NUCLEOTIDE SEQUENCE</scope>
    <source>
        <strain evidence="2">G9</strain>
    </source>
</reference>
<evidence type="ECO:0000313" key="2">
    <source>
        <dbReference type="EMBL" id="MDG2990556.1"/>
    </source>
</evidence>
<dbReference type="Pfam" id="PF01381">
    <property type="entry name" value="HTH_3"/>
    <property type="match status" value="1"/>
</dbReference>